<dbReference type="InterPro" id="IPR036291">
    <property type="entry name" value="NAD(P)-bd_dom_sf"/>
</dbReference>
<dbReference type="PANTHER" id="PTHR43377:SF1">
    <property type="entry name" value="BILIVERDIN REDUCTASE A"/>
    <property type="match status" value="1"/>
</dbReference>
<dbReference type="Gene3D" id="3.30.360.10">
    <property type="entry name" value="Dihydrodipicolinate Reductase, domain 2"/>
    <property type="match status" value="1"/>
</dbReference>
<dbReference type="Pfam" id="PF01408">
    <property type="entry name" value="GFO_IDH_MocA"/>
    <property type="match status" value="1"/>
</dbReference>
<protein>
    <submittedName>
        <fullName evidence="3">Gfo/Idh/MocA family oxidoreductase</fullName>
    </submittedName>
</protein>
<sequence>MRVGVIGVGHLGQHHARIYNSLEQDVELVGISDIDENRAKEIAKKNSTRYYTDYRELLEAGLDAVTIAVPTVAHHQVALDCLDRAVHVLIEKPICSSLQEADDLLSAANNNKAIIQVGHVERFNPAILKLAQIVKNPKFIEVHRLAPYKPRGIDVSVVLDLMIHDLDIVLYLVNRELNRIDAVGVEVLTSAEDIANVRLSFAGGCVANITCSRVSLKEMRKIRIFQPNTYISLDYKAQEGVIYTKNGDTFDSITREVLNLAKDEPLKLEIQSFIECIKTGSRPHVSGEDGRKALQVATDIAAQIQEHKKALEQ</sequence>
<dbReference type="GO" id="GO:0000166">
    <property type="term" value="F:nucleotide binding"/>
    <property type="evidence" value="ECO:0007669"/>
    <property type="project" value="InterPro"/>
</dbReference>
<name>A0A3A4R489_9BACT</name>
<dbReference type="Proteomes" id="UP000266426">
    <property type="component" value="Unassembled WGS sequence"/>
</dbReference>
<dbReference type="EMBL" id="QZJZ01000086">
    <property type="protein sequence ID" value="RJP57098.1"/>
    <property type="molecule type" value="Genomic_DNA"/>
</dbReference>
<feature type="domain" description="Gfo/Idh/MocA-like oxidoreductase N-terminal" evidence="1">
    <location>
        <begin position="1"/>
        <end position="119"/>
    </location>
</feature>
<dbReference type="SUPFAM" id="SSF51735">
    <property type="entry name" value="NAD(P)-binding Rossmann-fold domains"/>
    <property type="match status" value="1"/>
</dbReference>
<organism evidence="3 4">
    <name type="scientific">Candidatus Auribacter fodinae</name>
    <dbReference type="NCBI Taxonomy" id="2093366"/>
    <lineage>
        <taxon>Bacteria</taxon>
        <taxon>Pseudomonadati</taxon>
        <taxon>Candidatus Auribacterota</taxon>
        <taxon>Candidatus Auribacteria</taxon>
        <taxon>Candidatus Auribacterales</taxon>
        <taxon>Candidatus Auribacteraceae</taxon>
        <taxon>Candidatus Auribacter</taxon>
    </lineage>
</organism>
<evidence type="ECO:0000313" key="3">
    <source>
        <dbReference type="EMBL" id="RJP57098.1"/>
    </source>
</evidence>
<dbReference type="Gene3D" id="3.40.50.720">
    <property type="entry name" value="NAD(P)-binding Rossmann-like Domain"/>
    <property type="match status" value="1"/>
</dbReference>
<accession>A0A3A4R489</accession>
<evidence type="ECO:0000259" key="2">
    <source>
        <dbReference type="Pfam" id="PF22725"/>
    </source>
</evidence>
<dbReference type="PANTHER" id="PTHR43377">
    <property type="entry name" value="BILIVERDIN REDUCTASE A"/>
    <property type="match status" value="1"/>
</dbReference>
<dbReference type="AlphaFoldDB" id="A0A3A4R489"/>
<dbReference type="SUPFAM" id="SSF55347">
    <property type="entry name" value="Glyceraldehyde-3-phosphate dehydrogenase-like, C-terminal domain"/>
    <property type="match status" value="1"/>
</dbReference>
<dbReference type="Pfam" id="PF22725">
    <property type="entry name" value="GFO_IDH_MocA_C3"/>
    <property type="match status" value="1"/>
</dbReference>
<evidence type="ECO:0000259" key="1">
    <source>
        <dbReference type="Pfam" id="PF01408"/>
    </source>
</evidence>
<comment type="caution">
    <text evidence="3">The sequence shown here is derived from an EMBL/GenBank/DDBJ whole genome shotgun (WGS) entry which is preliminary data.</text>
</comment>
<dbReference type="InterPro" id="IPR000683">
    <property type="entry name" value="Gfo/Idh/MocA-like_OxRdtase_N"/>
</dbReference>
<reference evidence="3 4" key="1">
    <citation type="journal article" date="2017" name="ISME J.">
        <title>Energy and carbon metabolisms in a deep terrestrial subsurface fluid microbial community.</title>
        <authorList>
            <person name="Momper L."/>
            <person name="Jungbluth S.P."/>
            <person name="Lee M.D."/>
            <person name="Amend J.P."/>
        </authorList>
    </citation>
    <scope>NUCLEOTIDE SEQUENCE [LARGE SCALE GENOMIC DNA]</scope>
    <source>
        <strain evidence="3">SURF_26</strain>
    </source>
</reference>
<evidence type="ECO:0000313" key="4">
    <source>
        <dbReference type="Proteomes" id="UP000266426"/>
    </source>
</evidence>
<dbReference type="InterPro" id="IPR055170">
    <property type="entry name" value="GFO_IDH_MocA-like_dom"/>
</dbReference>
<feature type="domain" description="GFO/IDH/MocA-like oxidoreductase" evidence="2">
    <location>
        <begin position="156"/>
        <end position="223"/>
    </location>
</feature>
<gene>
    <name evidence="3" type="ORF">C4541_10920</name>
</gene>
<proteinExistence type="predicted"/>
<dbReference type="InterPro" id="IPR051450">
    <property type="entry name" value="Gfo/Idh/MocA_Oxidoreductases"/>
</dbReference>